<dbReference type="EMBL" id="LR999451">
    <property type="protein sequence ID" value="CAE5960391.1"/>
    <property type="molecule type" value="Genomic_DNA"/>
</dbReference>
<keyword evidence="2" id="KW-1185">Reference proteome</keyword>
<sequence length="62" mass="7092">MRRLLSASSAMSEQQSEEVQQIEKLYEFSERLNASKDKSQIEEIYSERIESQSPVLLIASLG</sequence>
<gene>
    <name evidence="1" type="ORF">AARE701A_LOCUS3835</name>
</gene>
<evidence type="ECO:0000313" key="1">
    <source>
        <dbReference type="EMBL" id="CAE5960391.1"/>
    </source>
</evidence>
<name>A0A8S1ZK09_ARAAE</name>
<dbReference type="Proteomes" id="UP000682877">
    <property type="component" value="Chromosome 1"/>
</dbReference>
<evidence type="ECO:0000313" key="2">
    <source>
        <dbReference type="Proteomes" id="UP000682877"/>
    </source>
</evidence>
<dbReference type="AlphaFoldDB" id="A0A8S1ZK09"/>
<organism evidence="1 2">
    <name type="scientific">Arabidopsis arenosa</name>
    <name type="common">Sand rock-cress</name>
    <name type="synonym">Cardaminopsis arenosa</name>
    <dbReference type="NCBI Taxonomy" id="38785"/>
    <lineage>
        <taxon>Eukaryota</taxon>
        <taxon>Viridiplantae</taxon>
        <taxon>Streptophyta</taxon>
        <taxon>Embryophyta</taxon>
        <taxon>Tracheophyta</taxon>
        <taxon>Spermatophyta</taxon>
        <taxon>Magnoliopsida</taxon>
        <taxon>eudicotyledons</taxon>
        <taxon>Gunneridae</taxon>
        <taxon>Pentapetalae</taxon>
        <taxon>rosids</taxon>
        <taxon>malvids</taxon>
        <taxon>Brassicales</taxon>
        <taxon>Brassicaceae</taxon>
        <taxon>Camelineae</taxon>
        <taxon>Arabidopsis</taxon>
    </lineage>
</organism>
<protein>
    <submittedName>
        <fullName evidence="1">Uncharacterized protein</fullName>
    </submittedName>
</protein>
<reference evidence="1" key="1">
    <citation type="submission" date="2021-01" db="EMBL/GenBank/DDBJ databases">
        <authorList>
            <person name="Bezrukov I."/>
        </authorList>
    </citation>
    <scope>NUCLEOTIDE SEQUENCE</scope>
</reference>
<proteinExistence type="predicted"/>
<accession>A0A8S1ZK09</accession>